<organism evidence="1 2">
    <name type="scientific">Streptantibioticus parmotrematis</name>
    <dbReference type="NCBI Taxonomy" id="2873249"/>
    <lineage>
        <taxon>Bacteria</taxon>
        <taxon>Bacillati</taxon>
        <taxon>Actinomycetota</taxon>
        <taxon>Actinomycetes</taxon>
        <taxon>Kitasatosporales</taxon>
        <taxon>Streptomycetaceae</taxon>
        <taxon>Streptantibioticus</taxon>
    </lineage>
</organism>
<dbReference type="RefSeq" id="WP_222978577.1">
    <property type="nucleotide sequence ID" value="NZ_JAINVZ010000010.1"/>
</dbReference>
<comment type="caution">
    <text evidence="1">The sequence shown here is derived from an EMBL/GenBank/DDBJ whole genome shotgun (WGS) entry which is preliminary data.</text>
</comment>
<accession>A0ABS7QT67</accession>
<dbReference type="Proteomes" id="UP001198565">
    <property type="component" value="Unassembled WGS sequence"/>
</dbReference>
<name>A0ABS7QT67_9ACTN</name>
<gene>
    <name evidence="1" type="ORF">K7472_16160</name>
</gene>
<sequence length="49" mass="5145">MNAKSAGTTIGYDDLVIEELVSDLATTEAQGCTILCQSSLVEADRRIAA</sequence>
<proteinExistence type="predicted"/>
<reference evidence="1 2" key="1">
    <citation type="submission" date="2021-08" db="EMBL/GenBank/DDBJ databases">
        <title>Streptomyces sp. PTM05 isolated from lichen.</title>
        <authorList>
            <person name="Somphong A."/>
            <person name="Phongsopitanun W."/>
            <person name="Tanasupawat S."/>
        </authorList>
    </citation>
    <scope>NUCLEOTIDE SEQUENCE [LARGE SCALE GENOMIC DNA]</scope>
    <source>
        <strain evidence="1 2">Ptm05</strain>
    </source>
</reference>
<evidence type="ECO:0000313" key="1">
    <source>
        <dbReference type="EMBL" id="MBY8886389.1"/>
    </source>
</evidence>
<protein>
    <submittedName>
        <fullName evidence="1">Uncharacterized protein</fullName>
    </submittedName>
</protein>
<dbReference type="EMBL" id="JAINVZ010000010">
    <property type="protein sequence ID" value="MBY8886389.1"/>
    <property type="molecule type" value="Genomic_DNA"/>
</dbReference>
<keyword evidence="2" id="KW-1185">Reference proteome</keyword>
<evidence type="ECO:0000313" key="2">
    <source>
        <dbReference type="Proteomes" id="UP001198565"/>
    </source>
</evidence>